<evidence type="ECO:0000313" key="1">
    <source>
        <dbReference type="EMBL" id="CAG8786196.1"/>
    </source>
</evidence>
<proteinExistence type="predicted"/>
<name>A0ABN7VMM8_GIGMA</name>
<sequence length="79" mass="9137">SYGKPSLKEIQIAENFQVYQQIADLKGCFYFAFLVADKLHKENRLCQGCVKIYNILQTEYNRLAKLGTSTMAELEKEKI</sequence>
<comment type="caution">
    <text evidence="1">The sequence shown here is derived from an EMBL/GenBank/DDBJ whole genome shotgun (WGS) entry which is preliminary data.</text>
</comment>
<gene>
    <name evidence="1" type="ORF">GMARGA_LOCUS20481</name>
</gene>
<dbReference type="Proteomes" id="UP000789901">
    <property type="component" value="Unassembled WGS sequence"/>
</dbReference>
<feature type="non-terminal residue" evidence="1">
    <location>
        <position position="1"/>
    </location>
</feature>
<reference evidence="1 2" key="1">
    <citation type="submission" date="2021-06" db="EMBL/GenBank/DDBJ databases">
        <authorList>
            <person name="Kallberg Y."/>
            <person name="Tangrot J."/>
            <person name="Rosling A."/>
        </authorList>
    </citation>
    <scope>NUCLEOTIDE SEQUENCE [LARGE SCALE GENOMIC DNA]</scope>
    <source>
        <strain evidence="1 2">120-4 pot B 10/14</strain>
    </source>
</reference>
<keyword evidence="2" id="KW-1185">Reference proteome</keyword>
<protein>
    <submittedName>
        <fullName evidence="1">39231_t:CDS:1</fullName>
    </submittedName>
</protein>
<dbReference type="EMBL" id="CAJVQB010017990">
    <property type="protein sequence ID" value="CAG8786196.1"/>
    <property type="molecule type" value="Genomic_DNA"/>
</dbReference>
<evidence type="ECO:0000313" key="2">
    <source>
        <dbReference type="Proteomes" id="UP000789901"/>
    </source>
</evidence>
<accession>A0ABN7VMM8</accession>
<organism evidence="1 2">
    <name type="scientific">Gigaspora margarita</name>
    <dbReference type="NCBI Taxonomy" id="4874"/>
    <lineage>
        <taxon>Eukaryota</taxon>
        <taxon>Fungi</taxon>
        <taxon>Fungi incertae sedis</taxon>
        <taxon>Mucoromycota</taxon>
        <taxon>Glomeromycotina</taxon>
        <taxon>Glomeromycetes</taxon>
        <taxon>Diversisporales</taxon>
        <taxon>Gigasporaceae</taxon>
        <taxon>Gigaspora</taxon>
    </lineage>
</organism>